<dbReference type="Pfam" id="PF00581">
    <property type="entry name" value="Rhodanese"/>
    <property type="match status" value="1"/>
</dbReference>
<dbReference type="SUPFAM" id="SSF52821">
    <property type="entry name" value="Rhodanese/Cell cycle control phosphatase"/>
    <property type="match status" value="1"/>
</dbReference>
<reference evidence="2 3" key="1">
    <citation type="submission" date="2024-09" db="EMBL/GenBank/DDBJ databases">
        <authorList>
            <person name="Sun Q."/>
            <person name="Mori K."/>
        </authorList>
    </citation>
    <scope>NUCLEOTIDE SEQUENCE [LARGE SCALE GENOMIC DNA]</scope>
    <source>
        <strain evidence="2 3">CCM 7759</strain>
    </source>
</reference>
<dbReference type="PROSITE" id="PS50206">
    <property type="entry name" value="RHODANESE_3"/>
    <property type="match status" value="1"/>
</dbReference>
<dbReference type="Proteomes" id="UP001589776">
    <property type="component" value="Unassembled WGS sequence"/>
</dbReference>
<dbReference type="SMART" id="SM00450">
    <property type="entry name" value="RHOD"/>
    <property type="match status" value="1"/>
</dbReference>
<proteinExistence type="predicted"/>
<dbReference type="InterPro" id="IPR036873">
    <property type="entry name" value="Rhodanese-like_dom_sf"/>
</dbReference>
<dbReference type="PANTHER" id="PTHR43031">
    <property type="entry name" value="FAD-DEPENDENT OXIDOREDUCTASE"/>
    <property type="match status" value="1"/>
</dbReference>
<dbReference type="CDD" id="cd00158">
    <property type="entry name" value="RHOD"/>
    <property type="match status" value="1"/>
</dbReference>
<dbReference type="EMBL" id="JBHLWN010000046">
    <property type="protein sequence ID" value="MFC0213171.1"/>
    <property type="molecule type" value="Genomic_DNA"/>
</dbReference>
<gene>
    <name evidence="2" type="ORF">ACFFK0_12015</name>
</gene>
<dbReference type="InterPro" id="IPR050229">
    <property type="entry name" value="GlpE_sulfurtransferase"/>
</dbReference>
<dbReference type="Gene3D" id="3.40.250.10">
    <property type="entry name" value="Rhodanese-like domain"/>
    <property type="match status" value="1"/>
</dbReference>
<accession>A0ABV6DKJ1</accession>
<organism evidence="2 3">
    <name type="scientific">Paenibacillus chartarius</name>
    <dbReference type="NCBI Taxonomy" id="747481"/>
    <lineage>
        <taxon>Bacteria</taxon>
        <taxon>Bacillati</taxon>
        <taxon>Bacillota</taxon>
        <taxon>Bacilli</taxon>
        <taxon>Bacillales</taxon>
        <taxon>Paenibacillaceae</taxon>
        <taxon>Paenibacillus</taxon>
    </lineage>
</organism>
<dbReference type="PANTHER" id="PTHR43031:SF1">
    <property type="entry name" value="PYRIDINE NUCLEOTIDE-DISULPHIDE OXIDOREDUCTASE"/>
    <property type="match status" value="1"/>
</dbReference>
<keyword evidence="3" id="KW-1185">Reference proteome</keyword>
<sequence length="99" mass="11112">MNDTITPEEVKQRLDAGEKLNLIDVREPEEVQQLHIPGVKNVPLSELAERHTDIPQSGEIILVCRSGARSSRAQQYLQSIGYQGLRNMTGGMLAWEQLD</sequence>
<comment type="caution">
    <text evidence="2">The sequence shown here is derived from an EMBL/GenBank/DDBJ whole genome shotgun (WGS) entry which is preliminary data.</text>
</comment>
<protein>
    <submittedName>
        <fullName evidence="2">Rhodanese-like domain-containing protein</fullName>
    </submittedName>
</protein>
<dbReference type="RefSeq" id="WP_377470434.1">
    <property type="nucleotide sequence ID" value="NZ_JBHLWN010000046.1"/>
</dbReference>
<feature type="domain" description="Rhodanese" evidence="1">
    <location>
        <begin position="16"/>
        <end position="97"/>
    </location>
</feature>
<evidence type="ECO:0000313" key="3">
    <source>
        <dbReference type="Proteomes" id="UP001589776"/>
    </source>
</evidence>
<evidence type="ECO:0000259" key="1">
    <source>
        <dbReference type="PROSITE" id="PS50206"/>
    </source>
</evidence>
<dbReference type="InterPro" id="IPR001763">
    <property type="entry name" value="Rhodanese-like_dom"/>
</dbReference>
<name>A0ABV6DKJ1_9BACL</name>
<evidence type="ECO:0000313" key="2">
    <source>
        <dbReference type="EMBL" id="MFC0213171.1"/>
    </source>
</evidence>